<protein>
    <submittedName>
        <fullName evidence="3">Uncharacterized protein</fullName>
    </submittedName>
</protein>
<keyword evidence="4" id="KW-1185">Reference proteome</keyword>
<gene>
    <name evidence="3" type="ORF">GCM10010411_62910</name>
</gene>
<evidence type="ECO:0000256" key="2">
    <source>
        <dbReference type="SAM" id="MobiDB-lite"/>
    </source>
</evidence>
<sequence>MPDTANPGAPAAGQPDADTTPAPTPQDLADRLNKPDPWDAPETARAEIERLRREAAGWRTKLREVEPIVEASKTDTQRLEDRAGSAERERDELRAQVARLAVAAEVGIPAEFVDMLGAGDDEQIRQRARLIAERLTAQTATGAPRVRPVESLTPGAAPAAAETDRDPNAWFRDFLSSARSRP</sequence>
<comment type="caution">
    <text evidence="3">The sequence shown here is derived from an EMBL/GenBank/DDBJ whole genome shotgun (WGS) entry which is preliminary data.</text>
</comment>
<feature type="compositionally biased region" description="Low complexity" evidence="2">
    <location>
        <begin position="1"/>
        <end position="27"/>
    </location>
</feature>
<feature type="region of interest" description="Disordered" evidence="2">
    <location>
        <begin position="1"/>
        <end position="44"/>
    </location>
</feature>
<keyword evidence="1" id="KW-0175">Coiled coil</keyword>
<evidence type="ECO:0000313" key="3">
    <source>
        <dbReference type="EMBL" id="GAA2618789.1"/>
    </source>
</evidence>
<organism evidence="3 4">
    <name type="scientific">Actinomadura fulvescens</name>
    <dbReference type="NCBI Taxonomy" id="46160"/>
    <lineage>
        <taxon>Bacteria</taxon>
        <taxon>Bacillati</taxon>
        <taxon>Actinomycetota</taxon>
        <taxon>Actinomycetes</taxon>
        <taxon>Streptosporangiales</taxon>
        <taxon>Thermomonosporaceae</taxon>
        <taxon>Actinomadura</taxon>
    </lineage>
</organism>
<feature type="compositionally biased region" description="Basic and acidic residues" evidence="2">
    <location>
        <begin position="28"/>
        <end position="44"/>
    </location>
</feature>
<feature type="region of interest" description="Disordered" evidence="2">
    <location>
        <begin position="138"/>
        <end position="168"/>
    </location>
</feature>
<dbReference type="Proteomes" id="UP001501509">
    <property type="component" value="Unassembled WGS sequence"/>
</dbReference>
<reference evidence="3 4" key="1">
    <citation type="journal article" date="2019" name="Int. J. Syst. Evol. Microbiol.">
        <title>The Global Catalogue of Microorganisms (GCM) 10K type strain sequencing project: providing services to taxonomists for standard genome sequencing and annotation.</title>
        <authorList>
            <consortium name="The Broad Institute Genomics Platform"/>
            <consortium name="The Broad Institute Genome Sequencing Center for Infectious Disease"/>
            <person name="Wu L."/>
            <person name="Ma J."/>
        </authorList>
    </citation>
    <scope>NUCLEOTIDE SEQUENCE [LARGE SCALE GENOMIC DNA]</scope>
    <source>
        <strain evidence="3 4">JCM 6833</strain>
    </source>
</reference>
<dbReference type="EMBL" id="BAAATD010000009">
    <property type="protein sequence ID" value="GAA2618789.1"/>
    <property type="molecule type" value="Genomic_DNA"/>
</dbReference>
<name>A0ABN3Q989_9ACTN</name>
<evidence type="ECO:0000256" key="1">
    <source>
        <dbReference type="SAM" id="Coils"/>
    </source>
</evidence>
<proteinExistence type="predicted"/>
<evidence type="ECO:0000313" key="4">
    <source>
        <dbReference type="Proteomes" id="UP001501509"/>
    </source>
</evidence>
<feature type="coiled-coil region" evidence="1">
    <location>
        <begin position="69"/>
        <end position="103"/>
    </location>
</feature>
<dbReference type="RefSeq" id="WP_344546105.1">
    <property type="nucleotide sequence ID" value="NZ_BAAATD010000009.1"/>
</dbReference>
<accession>A0ABN3Q989</accession>